<evidence type="ECO:0000313" key="7">
    <source>
        <dbReference type="Proteomes" id="UP000695022"/>
    </source>
</evidence>
<dbReference type="Pfam" id="PF01229">
    <property type="entry name" value="Glyco_hydro_39"/>
    <property type="match status" value="1"/>
</dbReference>
<dbReference type="Gene3D" id="2.60.40.10">
    <property type="entry name" value="Immunoglobulins"/>
    <property type="match status" value="1"/>
</dbReference>
<sequence>MASGYVFVYLLSLCTLTCQSRAAAPTSRIDDYYKITVNAGKNESFLAHFWKSTGLCPPQPHKAASNFLLSKDMETNLMFISAIPNSGIEQVRIHWLLDLITVSEDVNGTLAYNFTHLDQLIDMLWKLELKPGFEIMGNPGNIFTNFEDPKQIYSFKELVKCLATRYIARYGERYVSSWNFESWNEPDHHDFDQLNFTVQGFLNYYDACSEGLREASKSLILGGPAASCRLSSFSKICWALLQHCNNGTNYFDRTRSARLDYISIHHKGNGSSSYILNTELETIAAIRKSYKKLEHIPIFNDEADPMKGWSKAHKWRADATYGAMVAKVIAQHQSLILARKGNTIGYKLLGNDNGFLNYYPHYFTQRTLLARMQINNTQSYHSQFIRKPVYTVMGLLSFLGETQLPTEVFNRQGMPVPNNSRLGVIASVHEPNTVRGQDSWQISILIYNSDDIGTTKGSSTINISISGIPNSINIKDAMWVQYEVSNWRTNPAYVWNNMGQPAFPTVEQFQKIRDQEGPYRWSKPAPFPPSQDAIAAGIAWTIPLPGVVLFHVCARAQLPPAQVTNLVVRNVTRDQVLLFWSDSCVHTRCIETYEVQFAPHGGKTKFRRVNGDDIIFTSYLYVPLEERHDYIGDGEKVRGLYRVRAVDYWKRPGPYSLPAPYG</sequence>
<keyword evidence="2" id="KW-0378">Hydrolase</keyword>
<dbReference type="Proteomes" id="UP000695022">
    <property type="component" value="Unplaced"/>
</dbReference>
<dbReference type="PANTHER" id="PTHR12631">
    <property type="entry name" value="ALPHA-L-IDURONIDASE"/>
    <property type="match status" value="1"/>
</dbReference>
<dbReference type="InterPro" id="IPR049165">
    <property type="entry name" value="GH39_as"/>
</dbReference>
<dbReference type="InterPro" id="IPR049166">
    <property type="entry name" value="GH39_cat"/>
</dbReference>
<organism evidence="7 8">
    <name type="scientific">Priapulus caudatus</name>
    <name type="common">Priapulid worm</name>
    <dbReference type="NCBI Taxonomy" id="37621"/>
    <lineage>
        <taxon>Eukaryota</taxon>
        <taxon>Metazoa</taxon>
        <taxon>Ecdysozoa</taxon>
        <taxon>Scalidophora</taxon>
        <taxon>Priapulida</taxon>
        <taxon>Priapulimorpha</taxon>
        <taxon>Priapulimorphida</taxon>
        <taxon>Priapulidae</taxon>
        <taxon>Priapulus</taxon>
    </lineage>
</organism>
<dbReference type="GeneID" id="106811729"/>
<gene>
    <name evidence="8" type="primary">LOC106811729</name>
</gene>
<dbReference type="InterPro" id="IPR013783">
    <property type="entry name" value="Ig-like_fold"/>
</dbReference>
<dbReference type="InterPro" id="IPR036116">
    <property type="entry name" value="FN3_sf"/>
</dbReference>
<dbReference type="Pfam" id="PF21200">
    <property type="entry name" value="Glyco_hydro_39_C"/>
    <property type="match status" value="1"/>
</dbReference>
<dbReference type="Gene3D" id="2.60.40.1500">
    <property type="entry name" value="Glycosyl hydrolase domain, family 39"/>
    <property type="match status" value="1"/>
</dbReference>
<evidence type="ECO:0000256" key="4">
    <source>
        <dbReference type="SAM" id="SignalP"/>
    </source>
</evidence>
<evidence type="ECO:0000256" key="3">
    <source>
        <dbReference type="ARBA" id="ARBA00023295"/>
    </source>
</evidence>
<dbReference type="PANTHER" id="PTHR12631:SF8">
    <property type="entry name" value="ALPHA-L-IDURONIDASE"/>
    <property type="match status" value="1"/>
</dbReference>
<evidence type="ECO:0000313" key="8">
    <source>
        <dbReference type="RefSeq" id="XP_014670922.1"/>
    </source>
</evidence>
<dbReference type="InterPro" id="IPR017853">
    <property type="entry name" value="GH"/>
</dbReference>
<feature type="signal peptide" evidence="4">
    <location>
        <begin position="1"/>
        <end position="22"/>
    </location>
</feature>
<evidence type="ECO:0000256" key="1">
    <source>
        <dbReference type="ARBA" id="ARBA00008875"/>
    </source>
</evidence>
<dbReference type="PRINTS" id="PR00745">
    <property type="entry name" value="GLHYDRLASE39"/>
</dbReference>
<accession>A0ABM1EFF1</accession>
<protein>
    <submittedName>
        <fullName evidence="8">Alpha-L-iduronidase-like isoform X1</fullName>
    </submittedName>
</protein>
<keyword evidence="3" id="KW-0326">Glycosidase</keyword>
<name>A0ABM1EFF1_PRICU</name>
<feature type="domain" description="Glycosyl hydrolases family 39 N-terminal catalytic" evidence="5">
    <location>
        <begin position="33"/>
        <end position="520"/>
    </location>
</feature>
<evidence type="ECO:0000256" key="2">
    <source>
        <dbReference type="ARBA" id="ARBA00022801"/>
    </source>
</evidence>
<reference evidence="8" key="1">
    <citation type="submission" date="2025-08" db="UniProtKB">
        <authorList>
            <consortium name="RefSeq"/>
        </authorList>
    </citation>
    <scope>IDENTIFICATION</scope>
</reference>
<feature type="chain" id="PRO_5046965116" evidence="4">
    <location>
        <begin position="23"/>
        <end position="662"/>
    </location>
</feature>
<dbReference type="InterPro" id="IPR000514">
    <property type="entry name" value="Glyco_hydro_39"/>
</dbReference>
<feature type="domain" description="Alpha-L-iduronidase C-terminal" evidence="6">
    <location>
        <begin position="565"/>
        <end position="661"/>
    </location>
</feature>
<dbReference type="RefSeq" id="XP_014670922.1">
    <property type="nucleotide sequence ID" value="XM_014815436.1"/>
</dbReference>
<dbReference type="InterPro" id="IPR003961">
    <property type="entry name" value="FN3_dom"/>
</dbReference>
<evidence type="ECO:0000259" key="5">
    <source>
        <dbReference type="Pfam" id="PF01229"/>
    </source>
</evidence>
<keyword evidence="4" id="KW-0732">Signal</keyword>
<proteinExistence type="inferred from homology"/>
<dbReference type="SUPFAM" id="SSF51445">
    <property type="entry name" value="(Trans)glycosidases"/>
    <property type="match status" value="1"/>
</dbReference>
<dbReference type="PROSITE" id="PS01027">
    <property type="entry name" value="GLYCOSYL_HYDROL_F39"/>
    <property type="match status" value="1"/>
</dbReference>
<dbReference type="CDD" id="cd00063">
    <property type="entry name" value="FN3"/>
    <property type="match status" value="1"/>
</dbReference>
<evidence type="ECO:0000259" key="6">
    <source>
        <dbReference type="Pfam" id="PF21200"/>
    </source>
</evidence>
<dbReference type="InterPro" id="IPR049167">
    <property type="entry name" value="GH39_C"/>
</dbReference>
<comment type="similarity">
    <text evidence="1">Belongs to the glycosyl hydrolase 39 family.</text>
</comment>
<dbReference type="SUPFAM" id="SSF49265">
    <property type="entry name" value="Fibronectin type III"/>
    <property type="match status" value="1"/>
</dbReference>
<dbReference type="SUPFAM" id="SSF51011">
    <property type="entry name" value="Glycosyl hydrolase domain"/>
    <property type="match status" value="1"/>
</dbReference>
<dbReference type="Gene3D" id="3.20.20.80">
    <property type="entry name" value="Glycosidases"/>
    <property type="match status" value="1"/>
</dbReference>
<keyword evidence="7" id="KW-1185">Reference proteome</keyword>
<dbReference type="InterPro" id="IPR051923">
    <property type="entry name" value="Glycosyl_Hydrolase_39"/>
</dbReference>